<dbReference type="GO" id="GO:0016887">
    <property type="term" value="F:ATP hydrolysis activity"/>
    <property type="evidence" value="ECO:0007669"/>
    <property type="project" value="InterPro"/>
</dbReference>
<reference evidence="9" key="1">
    <citation type="submission" date="2017-09" db="EMBL/GenBank/DDBJ databases">
        <title>Depth-based differentiation of microbial function through sediment-hosted aquifers and enrichment of novel symbionts in the deep terrestrial subsurface.</title>
        <authorList>
            <person name="Probst A.J."/>
            <person name="Ladd B."/>
            <person name="Jarett J.K."/>
            <person name="Geller-Mcgrath D.E."/>
            <person name="Sieber C.M.K."/>
            <person name="Emerson J.B."/>
            <person name="Anantharaman K."/>
            <person name="Thomas B.C."/>
            <person name="Malmstrom R."/>
            <person name="Stieglmeier M."/>
            <person name="Klingl A."/>
            <person name="Woyke T."/>
            <person name="Ryan C.M."/>
            <person name="Banfield J.F."/>
        </authorList>
    </citation>
    <scope>NUCLEOTIDE SEQUENCE [LARGE SCALE GENOMIC DNA]</scope>
</reference>
<keyword evidence="4" id="KW-0067">ATP-binding</keyword>
<dbReference type="InterPro" id="IPR006073">
    <property type="entry name" value="GTP-bd"/>
</dbReference>
<keyword evidence="2" id="KW-0479">Metal-binding</keyword>
<dbReference type="Gene3D" id="3.10.20.30">
    <property type="match status" value="2"/>
</dbReference>
<dbReference type="InterPro" id="IPR004396">
    <property type="entry name" value="ATPase_YchF/OLA1"/>
</dbReference>
<accession>A0A2H0USK6</accession>
<dbReference type="Proteomes" id="UP000231157">
    <property type="component" value="Unassembled WGS sequence"/>
</dbReference>
<dbReference type="InterPro" id="IPR004095">
    <property type="entry name" value="TGS"/>
</dbReference>
<keyword evidence="5" id="KW-0460">Magnesium</keyword>
<dbReference type="InterPro" id="IPR013029">
    <property type="entry name" value="YchF_C"/>
</dbReference>
<dbReference type="InterPro" id="IPR031167">
    <property type="entry name" value="G_OBG"/>
</dbReference>
<organism evidence="8 9">
    <name type="scientific">Candidatus Harrisonbacteria bacterium CG10_big_fil_rev_8_21_14_0_10_40_38</name>
    <dbReference type="NCBI Taxonomy" id="1974583"/>
    <lineage>
        <taxon>Bacteria</taxon>
        <taxon>Candidatus Harrisoniibacteriota</taxon>
    </lineage>
</organism>
<sequence length="331" mass="36850">MKLSLGIVGLPNVGKSTLFKTITKKEINIANYPFCTIDPNVGIVTVPDERIDKLAELSASKKKIPAVVEFYDIAGLVRGAHKGEGLGNEFLSHIREVNAIVQVLRCFKSSEIIHVDESVDPLRDLETINMELILKDMVTIEKRLDKARTESRSGDKEAKKNVEVLEKVKATLERGELIGEFRDEKIIQELQLLSAKRQLMLLNGKKEDVPEELIKRIEDLGAEYIITDLSETEAIPDLIKSAYKILGLISFFTTGEEETRAWTIKKGAKAPEAAGAIHTDFEKKFIRAETIGTGKLIEAGGWSQAKAKGWLRVEGKDYIVEDGDVLVIRHG</sequence>
<dbReference type="AlphaFoldDB" id="A0A2H0USK6"/>
<evidence type="ECO:0000256" key="4">
    <source>
        <dbReference type="ARBA" id="ARBA00022840"/>
    </source>
</evidence>
<dbReference type="InterPro" id="IPR027417">
    <property type="entry name" value="P-loop_NTPase"/>
</dbReference>
<proteinExistence type="predicted"/>
<dbReference type="GO" id="GO:0046872">
    <property type="term" value="F:metal ion binding"/>
    <property type="evidence" value="ECO:0007669"/>
    <property type="project" value="UniProtKB-KW"/>
</dbReference>
<evidence type="ECO:0000256" key="2">
    <source>
        <dbReference type="ARBA" id="ARBA00022723"/>
    </source>
</evidence>
<dbReference type="PROSITE" id="PS51880">
    <property type="entry name" value="TGS"/>
    <property type="match status" value="1"/>
</dbReference>
<evidence type="ECO:0000313" key="9">
    <source>
        <dbReference type="Proteomes" id="UP000231157"/>
    </source>
</evidence>
<evidence type="ECO:0000259" key="7">
    <source>
        <dbReference type="PROSITE" id="PS51880"/>
    </source>
</evidence>
<dbReference type="InterPro" id="IPR012676">
    <property type="entry name" value="TGS-like"/>
</dbReference>
<dbReference type="EMBL" id="PFAZ01000001">
    <property type="protein sequence ID" value="PIR89363.1"/>
    <property type="molecule type" value="Genomic_DNA"/>
</dbReference>
<name>A0A2H0USK6_9BACT</name>
<feature type="domain" description="TGS" evidence="7">
    <location>
        <begin position="247"/>
        <end position="330"/>
    </location>
</feature>
<dbReference type="Gene3D" id="3.40.50.300">
    <property type="entry name" value="P-loop containing nucleotide triphosphate hydrolases"/>
    <property type="match status" value="1"/>
</dbReference>
<dbReference type="CDD" id="cd01900">
    <property type="entry name" value="YchF"/>
    <property type="match status" value="1"/>
</dbReference>
<keyword evidence="3" id="KW-0547">Nucleotide-binding</keyword>
<feature type="domain" description="OBG-type G" evidence="6">
    <location>
        <begin position="3"/>
        <end position="148"/>
    </location>
</feature>
<dbReference type="PANTHER" id="PTHR23305">
    <property type="entry name" value="OBG GTPASE FAMILY"/>
    <property type="match status" value="1"/>
</dbReference>
<dbReference type="PANTHER" id="PTHR23305:SF18">
    <property type="entry name" value="OBG-TYPE G DOMAIN-CONTAINING PROTEIN"/>
    <property type="match status" value="1"/>
</dbReference>
<evidence type="ECO:0000256" key="5">
    <source>
        <dbReference type="ARBA" id="ARBA00022842"/>
    </source>
</evidence>
<dbReference type="GO" id="GO:0005737">
    <property type="term" value="C:cytoplasm"/>
    <property type="evidence" value="ECO:0007669"/>
    <property type="project" value="TreeGrafter"/>
</dbReference>
<comment type="caution">
    <text evidence="8">The sequence shown here is derived from an EMBL/GenBank/DDBJ whole genome shotgun (WGS) entry which is preliminary data.</text>
</comment>
<dbReference type="PROSITE" id="PS51710">
    <property type="entry name" value="G_OBG"/>
    <property type="match status" value="1"/>
</dbReference>
<dbReference type="GO" id="GO:0005525">
    <property type="term" value="F:GTP binding"/>
    <property type="evidence" value="ECO:0007669"/>
    <property type="project" value="InterPro"/>
</dbReference>
<evidence type="ECO:0000313" key="8">
    <source>
        <dbReference type="EMBL" id="PIR89363.1"/>
    </source>
</evidence>
<dbReference type="SUPFAM" id="SSF81271">
    <property type="entry name" value="TGS-like"/>
    <property type="match status" value="1"/>
</dbReference>
<dbReference type="InterPro" id="IPR012675">
    <property type="entry name" value="Beta-grasp_dom_sf"/>
</dbReference>
<dbReference type="Pfam" id="PF06071">
    <property type="entry name" value="YchF-GTPase_C"/>
    <property type="match status" value="1"/>
</dbReference>
<evidence type="ECO:0000256" key="1">
    <source>
        <dbReference type="ARBA" id="ARBA00001946"/>
    </source>
</evidence>
<dbReference type="SUPFAM" id="SSF52540">
    <property type="entry name" value="P-loop containing nucleoside triphosphate hydrolases"/>
    <property type="match status" value="1"/>
</dbReference>
<dbReference type="FunFam" id="3.10.20.30:FF:000001">
    <property type="entry name" value="Ribosome-binding ATPase YchF"/>
    <property type="match status" value="1"/>
</dbReference>
<dbReference type="PIRSF" id="PIRSF006641">
    <property type="entry name" value="CHP00092"/>
    <property type="match status" value="1"/>
</dbReference>
<dbReference type="Gene3D" id="1.10.150.300">
    <property type="entry name" value="TGS-like domain"/>
    <property type="match status" value="1"/>
</dbReference>
<dbReference type="InterPro" id="IPR023192">
    <property type="entry name" value="TGS-like_dom_sf"/>
</dbReference>
<evidence type="ECO:0000259" key="6">
    <source>
        <dbReference type="PROSITE" id="PS51710"/>
    </source>
</evidence>
<comment type="cofactor">
    <cofactor evidence="1">
        <name>Mg(2+)</name>
        <dbReference type="ChEBI" id="CHEBI:18420"/>
    </cofactor>
</comment>
<dbReference type="Pfam" id="PF01926">
    <property type="entry name" value="MMR_HSR1"/>
    <property type="match status" value="1"/>
</dbReference>
<dbReference type="CDD" id="cd04867">
    <property type="entry name" value="TGS_YchF_OLA1"/>
    <property type="match status" value="1"/>
</dbReference>
<evidence type="ECO:0000256" key="3">
    <source>
        <dbReference type="ARBA" id="ARBA00022741"/>
    </source>
</evidence>
<dbReference type="PRINTS" id="PR00326">
    <property type="entry name" value="GTP1OBG"/>
</dbReference>
<dbReference type="GO" id="GO:0005524">
    <property type="term" value="F:ATP binding"/>
    <property type="evidence" value="ECO:0007669"/>
    <property type="project" value="UniProtKB-KW"/>
</dbReference>
<protein>
    <submittedName>
        <fullName evidence="8">Redox-regulated ATPase YchF</fullName>
    </submittedName>
</protein>
<dbReference type="InterPro" id="IPR041706">
    <property type="entry name" value="YchF_N"/>
</dbReference>
<gene>
    <name evidence="8" type="ORF">COU07_00485</name>
</gene>